<dbReference type="AlphaFoldDB" id="A0A1G7VEC4"/>
<feature type="region of interest" description="Disordered" evidence="1">
    <location>
        <begin position="1"/>
        <end position="29"/>
    </location>
</feature>
<gene>
    <name evidence="2" type="ORF">SAMN05216377_11331</name>
</gene>
<dbReference type="OrthoDB" id="3623494at2"/>
<organism evidence="2 3">
    <name type="scientific">Pseudonocardia oroxyli</name>
    <dbReference type="NCBI Taxonomy" id="366584"/>
    <lineage>
        <taxon>Bacteria</taxon>
        <taxon>Bacillati</taxon>
        <taxon>Actinomycetota</taxon>
        <taxon>Actinomycetes</taxon>
        <taxon>Pseudonocardiales</taxon>
        <taxon>Pseudonocardiaceae</taxon>
        <taxon>Pseudonocardia</taxon>
    </lineage>
</organism>
<proteinExistence type="predicted"/>
<sequence>MTAQLEPETPGPTLPVTLPDPRSPILPEPDRPATIAEAVTEAVAEVVETGAAPQATPLCDEGRALLDRGRAGEAVEVLRRAVASAEPGAADLLVGAYLDTGAWSAVIDWLTPLVADGHVAFAGRLGVALAEFGDHVRAEEMLRTAVAAGETAAANDLALLLVADRRLREAVQVLTHAADRGDPSTPDNLVALHLEDGDLAGAAVVAERYAAEDRPDTLVALADVRAAQGRDDEADALYRRAGGLGAVRAHTAYGGFLVAQGDVTAAEHEFREAERHNEPRWAVTIGRFLLDVGRPEVARWYLEIGSGQGDREAAALLAELNGEDPSDD</sequence>
<reference evidence="2 3" key="1">
    <citation type="submission" date="2016-10" db="EMBL/GenBank/DDBJ databases">
        <authorList>
            <person name="de Groot N.N."/>
        </authorList>
    </citation>
    <scope>NUCLEOTIDE SEQUENCE [LARGE SCALE GENOMIC DNA]</scope>
    <source>
        <strain evidence="2 3">CGMCC 4.3143</strain>
    </source>
</reference>
<accession>A0A1G7VEC4</accession>
<dbReference type="Proteomes" id="UP000198967">
    <property type="component" value="Unassembled WGS sequence"/>
</dbReference>
<dbReference type="STRING" id="366584.SAMN05216377_11331"/>
<dbReference type="InterPro" id="IPR011990">
    <property type="entry name" value="TPR-like_helical_dom_sf"/>
</dbReference>
<evidence type="ECO:0000313" key="3">
    <source>
        <dbReference type="Proteomes" id="UP000198967"/>
    </source>
</evidence>
<dbReference type="SUPFAM" id="SSF48452">
    <property type="entry name" value="TPR-like"/>
    <property type="match status" value="1"/>
</dbReference>
<protein>
    <recommendedName>
        <fullName evidence="4">Tetratricopeptide repeat-containing protein</fullName>
    </recommendedName>
</protein>
<dbReference type="SUPFAM" id="SSF81901">
    <property type="entry name" value="HCP-like"/>
    <property type="match status" value="1"/>
</dbReference>
<dbReference type="RefSeq" id="WP_093086993.1">
    <property type="nucleotide sequence ID" value="NZ_FNBE01000013.1"/>
</dbReference>
<name>A0A1G7VEC4_PSEOR</name>
<evidence type="ECO:0000313" key="2">
    <source>
        <dbReference type="EMBL" id="SDG58094.1"/>
    </source>
</evidence>
<keyword evidence="3" id="KW-1185">Reference proteome</keyword>
<evidence type="ECO:0000256" key="1">
    <source>
        <dbReference type="SAM" id="MobiDB-lite"/>
    </source>
</evidence>
<dbReference type="Gene3D" id="1.25.40.10">
    <property type="entry name" value="Tetratricopeptide repeat domain"/>
    <property type="match status" value="2"/>
</dbReference>
<dbReference type="EMBL" id="FNBE01000013">
    <property type="protein sequence ID" value="SDG58094.1"/>
    <property type="molecule type" value="Genomic_DNA"/>
</dbReference>
<evidence type="ECO:0008006" key="4">
    <source>
        <dbReference type="Google" id="ProtNLM"/>
    </source>
</evidence>